<organism evidence="1 2">
    <name type="scientific">Fomitopsis schrenkii</name>
    <name type="common">Brown rot fungus</name>
    <dbReference type="NCBI Taxonomy" id="2126942"/>
    <lineage>
        <taxon>Eukaryota</taxon>
        <taxon>Fungi</taxon>
        <taxon>Dikarya</taxon>
        <taxon>Basidiomycota</taxon>
        <taxon>Agaricomycotina</taxon>
        <taxon>Agaricomycetes</taxon>
        <taxon>Polyporales</taxon>
        <taxon>Fomitopsis</taxon>
    </lineage>
</organism>
<dbReference type="OrthoDB" id="3044497at2759"/>
<dbReference type="AlphaFoldDB" id="S8E553"/>
<sequence>MHKLGIPAVIVDWLQRKLQGRRTQLCFDDFVSQLFKIVSRINQGCPLLVILYKIYNLLLLDCANLLKHTKPVVYIDDVAAVAVGKTLHDTTAELSNYMTHPGSALDWLHSSNSLFNVPKLALMHFDPRLIAGNLGPDLALLAGAVKPSAKVPWSTS</sequence>
<dbReference type="EMBL" id="KE504153">
    <property type="protein sequence ID" value="EPS99847.1"/>
    <property type="molecule type" value="Genomic_DNA"/>
</dbReference>
<evidence type="ECO:0000313" key="2">
    <source>
        <dbReference type="Proteomes" id="UP000015241"/>
    </source>
</evidence>
<accession>S8E553</accession>
<protein>
    <recommendedName>
        <fullName evidence="3">Reverse transcriptase domain-containing protein</fullName>
    </recommendedName>
</protein>
<dbReference type="InParanoid" id="S8E553"/>
<gene>
    <name evidence="1" type="ORF">FOMPIDRAFT_46194</name>
</gene>
<dbReference type="eggNOG" id="ENOG502T23H">
    <property type="taxonomic scope" value="Eukaryota"/>
</dbReference>
<dbReference type="STRING" id="743788.S8E553"/>
<evidence type="ECO:0008006" key="3">
    <source>
        <dbReference type="Google" id="ProtNLM"/>
    </source>
</evidence>
<keyword evidence="2" id="KW-1185">Reference proteome</keyword>
<reference evidence="1 2" key="1">
    <citation type="journal article" date="2012" name="Science">
        <title>The Paleozoic origin of enzymatic lignin decomposition reconstructed from 31 fungal genomes.</title>
        <authorList>
            <person name="Floudas D."/>
            <person name="Binder M."/>
            <person name="Riley R."/>
            <person name="Barry K."/>
            <person name="Blanchette R.A."/>
            <person name="Henrissat B."/>
            <person name="Martinez A.T."/>
            <person name="Otillar R."/>
            <person name="Spatafora J.W."/>
            <person name="Yadav J.S."/>
            <person name="Aerts A."/>
            <person name="Benoit I."/>
            <person name="Boyd A."/>
            <person name="Carlson A."/>
            <person name="Copeland A."/>
            <person name="Coutinho P.M."/>
            <person name="de Vries R.P."/>
            <person name="Ferreira P."/>
            <person name="Findley K."/>
            <person name="Foster B."/>
            <person name="Gaskell J."/>
            <person name="Glotzer D."/>
            <person name="Gorecki P."/>
            <person name="Heitman J."/>
            <person name="Hesse C."/>
            <person name="Hori C."/>
            <person name="Igarashi K."/>
            <person name="Jurgens J.A."/>
            <person name="Kallen N."/>
            <person name="Kersten P."/>
            <person name="Kohler A."/>
            <person name="Kuees U."/>
            <person name="Kumar T.K.A."/>
            <person name="Kuo A."/>
            <person name="LaButti K."/>
            <person name="Larrondo L.F."/>
            <person name="Lindquist E."/>
            <person name="Ling A."/>
            <person name="Lombard V."/>
            <person name="Lucas S."/>
            <person name="Lundell T."/>
            <person name="Martin R."/>
            <person name="McLaughlin D.J."/>
            <person name="Morgenstern I."/>
            <person name="Morin E."/>
            <person name="Murat C."/>
            <person name="Nagy L.G."/>
            <person name="Nolan M."/>
            <person name="Ohm R.A."/>
            <person name="Patyshakuliyeva A."/>
            <person name="Rokas A."/>
            <person name="Ruiz-Duenas F.J."/>
            <person name="Sabat G."/>
            <person name="Salamov A."/>
            <person name="Samejima M."/>
            <person name="Schmutz J."/>
            <person name="Slot J.C."/>
            <person name="St John F."/>
            <person name="Stenlid J."/>
            <person name="Sun H."/>
            <person name="Sun S."/>
            <person name="Syed K."/>
            <person name="Tsang A."/>
            <person name="Wiebenga A."/>
            <person name="Young D."/>
            <person name="Pisabarro A."/>
            <person name="Eastwood D.C."/>
            <person name="Martin F."/>
            <person name="Cullen D."/>
            <person name="Grigoriev I.V."/>
            <person name="Hibbett D.S."/>
        </authorList>
    </citation>
    <scope>NUCLEOTIDE SEQUENCE</scope>
    <source>
        <strain evidence="2">FP-58527</strain>
    </source>
</reference>
<dbReference type="HOGENOM" id="CLU_1686612_0_0_1"/>
<name>S8E553_FOMSC</name>
<proteinExistence type="predicted"/>
<evidence type="ECO:0000313" key="1">
    <source>
        <dbReference type="EMBL" id="EPS99847.1"/>
    </source>
</evidence>
<dbReference type="Proteomes" id="UP000015241">
    <property type="component" value="Unassembled WGS sequence"/>
</dbReference>